<protein>
    <recommendedName>
        <fullName evidence="4">Stress response protein SCP2</fullName>
    </recommendedName>
</protein>
<evidence type="ECO:0000313" key="2">
    <source>
        <dbReference type="EMBL" id="MFC6091177.1"/>
    </source>
</evidence>
<name>A0ABW1P941_9PSEU</name>
<feature type="compositionally biased region" description="Low complexity" evidence="1">
    <location>
        <begin position="454"/>
        <end position="464"/>
    </location>
</feature>
<feature type="region of interest" description="Disordered" evidence="1">
    <location>
        <begin position="412"/>
        <end position="464"/>
    </location>
</feature>
<dbReference type="RefSeq" id="WP_380637376.1">
    <property type="nucleotide sequence ID" value="NZ_JBHSQO010000016.1"/>
</dbReference>
<accession>A0ABW1P941</accession>
<dbReference type="Proteomes" id="UP001596220">
    <property type="component" value="Unassembled WGS sequence"/>
</dbReference>
<evidence type="ECO:0000256" key="1">
    <source>
        <dbReference type="SAM" id="MobiDB-lite"/>
    </source>
</evidence>
<dbReference type="EMBL" id="JBHSQO010000016">
    <property type="protein sequence ID" value="MFC6091177.1"/>
    <property type="molecule type" value="Genomic_DNA"/>
</dbReference>
<organism evidence="2 3">
    <name type="scientific">Saccharothrix lopnurensis</name>
    <dbReference type="NCBI Taxonomy" id="1670621"/>
    <lineage>
        <taxon>Bacteria</taxon>
        <taxon>Bacillati</taxon>
        <taxon>Actinomycetota</taxon>
        <taxon>Actinomycetes</taxon>
        <taxon>Pseudonocardiales</taxon>
        <taxon>Pseudonocardiaceae</taxon>
        <taxon>Saccharothrix</taxon>
    </lineage>
</organism>
<sequence length="464" mass="50470">MSSEESWHAARLIPTSGINGAEEQERRATSALLAVMSAVREFGRTLTQPLGAPAAAVQTFIEVPFEFEGRRLIPDGLIRVVRGQRSWTALVEVKTGNNELRAEQLENYLDVAREQGFDAVVTISNQIPALPGLHPTPVDRRKLKKVALHHWSWTQVLCEAVVQKEHRGVADADQAWILGELIRYLEHPRSGAMAFEDMGASWVPLREAIQAGTLRATDKAAPEVAVRFDALIRFACLQLGRRLGAEVTPALTRKELAEPQLRVTSQVGQLVSDGRLTGGIRIPGTVGTLQVTADLRAGRVVCHVDFDGPREGRPTTRVNWLVRQLRDAPETVRLEAFTLHGRGAGASELLRVVRTDPAVLVVDPAKEIRGFRVATTTPMGSKRGTGRNSFIDSVLDAVTDFYENVVQNLRPWTSTTPPRIRPEEVFTPPADVPPALVSTAPSSQDGPEVTARTAAAPGPAGSPA</sequence>
<keyword evidence="3" id="KW-1185">Reference proteome</keyword>
<evidence type="ECO:0008006" key="4">
    <source>
        <dbReference type="Google" id="ProtNLM"/>
    </source>
</evidence>
<proteinExistence type="predicted"/>
<gene>
    <name evidence="2" type="ORF">ACFP3R_18020</name>
</gene>
<reference evidence="3" key="1">
    <citation type="journal article" date="2019" name="Int. J. Syst. Evol. Microbiol.">
        <title>The Global Catalogue of Microorganisms (GCM) 10K type strain sequencing project: providing services to taxonomists for standard genome sequencing and annotation.</title>
        <authorList>
            <consortium name="The Broad Institute Genomics Platform"/>
            <consortium name="The Broad Institute Genome Sequencing Center for Infectious Disease"/>
            <person name="Wu L."/>
            <person name="Ma J."/>
        </authorList>
    </citation>
    <scope>NUCLEOTIDE SEQUENCE [LARGE SCALE GENOMIC DNA]</scope>
    <source>
        <strain evidence="3">CGMCC 4.7246</strain>
    </source>
</reference>
<comment type="caution">
    <text evidence="2">The sequence shown here is derived from an EMBL/GenBank/DDBJ whole genome shotgun (WGS) entry which is preliminary data.</text>
</comment>
<evidence type="ECO:0000313" key="3">
    <source>
        <dbReference type="Proteomes" id="UP001596220"/>
    </source>
</evidence>